<gene>
    <name evidence="3" type="ORF">MNBD_ALPHA09-1865</name>
</gene>
<accession>A0A3B0TEG1</accession>
<dbReference type="Pfam" id="PF13458">
    <property type="entry name" value="Peripla_BP_6"/>
    <property type="match status" value="1"/>
</dbReference>
<dbReference type="PANTHER" id="PTHR47235">
    <property type="entry name" value="BLR6548 PROTEIN"/>
    <property type="match status" value="1"/>
</dbReference>
<proteinExistence type="predicted"/>
<dbReference type="InterPro" id="IPR028082">
    <property type="entry name" value="Peripla_BP_I"/>
</dbReference>
<reference evidence="3" key="1">
    <citation type="submission" date="2018-06" db="EMBL/GenBank/DDBJ databases">
        <authorList>
            <person name="Zhirakovskaya E."/>
        </authorList>
    </citation>
    <scope>NUCLEOTIDE SEQUENCE</scope>
</reference>
<keyword evidence="1" id="KW-0732">Signal</keyword>
<evidence type="ECO:0000259" key="2">
    <source>
        <dbReference type="Pfam" id="PF13458"/>
    </source>
</evidence>
<dbReference type="CDD" id="cd06334">
    <property type="entry name" value="PBP1_ABC_ligand_binding-like"/>
    <property type="match status" value="1"/>
</dbReference>
<dbReference type="PANTHER" id="PTHR47235:SF1">
    <property type="entry name" value="BLR6548 PROTEIN"/>
    <property type="match status" value="1"/>
</dbReference>
<sequence length="437" mass="47728">MKSRMIAAAFVATFGAGLVAETAAAQEGIFVPLLTYRTGAFAGSGIPVANGMADYLNMLNERDGGIGGVKLIVEECETGYKAQQGVECYESTKTKGAVIYNPYSTGITLQLIPKAPVDKIPVLSMGYGLSAAADGEKFPWTFNIPATYWDQASAIIKYIAGREGGEGNLKGKKIGFIYLDAGYGREPIPVFKELAEAFGYELFLVPVAGKDMQNQASQWLNVRREKPDWMIMWGWGAMNPTAIKEAAKIRFPMDKFIGVWWSGSDDDARPAGKGAIGYRSVNFHATGDNFPAMQDILKYVVSKGKSQVSDPSKVGENLYNRGVMNSVMIAEAIRNAQKISGKKMVTGADVRDGLEAIDLTEARLKELGLEGFTIPMKVTCADHAGAHPVYIQKWNGTNWERDSDWITPMKDIVRPLILAAAEKYVADKPEWQTQTCN</sequence>
<dbReference type="SUPFAM" id="SSF53822">
    <property type="entry name" value="Periplasmic binding protein-like I"/>
    <property type="match status" value="1"/>
</dbReference>
<dbReference type="EMBL" id="UOEM01000099">
    <property type="protein sequence ID" value="VAW16915.1"/>
    <property type="molecule type" value="Genomic_DNA"/>
</dbReference>
<dbReference type="Gene3D" id="3.40.50.2300">
    <property type="match status" value="2"/>
</dbReference>
<dbReference type="AlphaFoldDB" id="A0A3B0TEG1"/>
<evidence type="ECO:0000256" key="1">
    <source>
        <dbReference type="ARBA" id="ARBA00022729"/>
    </source>
</evidence>
<feature type="domain" description="Leucine-binding protein" evidence="2">
    <location>
        <begin position="29"/>
        <end position="396"/>
    </location>
</feature>
<dbReference type="InterPro" id="IPR028081">
    <property type="entry name" value="Leu-bd"/>
</dbReference>
<name>A0A3B0TEG1_9ZZZZ</name>
<evidence type="ECO:0000313" key="3">
    <source>
        <dbReference type="EMBL" id="VAW16915.1"/>
    </source>
</evidence>
<protein>
    <submittedName>
        <fullName evidence="3">ABC-type branched-chain amino acid transport systems, periplasmic component</fullName>
    </submittedName>
</protein>
<organism evidence="3">
    <name type="scientific">hydrothermal vent metagenome</name>
    <dbReference type="NCBI Taxonomy" id="652676"/>
    <lineage>
        <taxon>unclassified sequences</taxon>
        <taxon>metagenomes</taxon>
        <taxon>ecological metagenomes</taxon>
    </lineage>
</organism>